<proteinExistence type="inferred from homology"/>
<dbReference type="Pfam" id="PF07731">
    <property type="entry name" value="Cu-oxidase_2"/>
    <property type="match status" value="1"/>
</dbReference>
<evidence type="ECO:0000259" key="5">
    <source>
        <dbReference type="Pfam" id="PF07732"/>
    </source>
</evidence>
<evidence type="ECO:0000256" key="3">
    <source>
        <dbReference type="SAM" id="SignalP"/>
    </source>
</evidence>
<feature type="domain" description="Plastocyanin-like" evidence="5">
    <location>
        <begin position="98"/>
        <end position="208"/>
    </location>
</feature>
<dbReference type="OrthoDB" id="262547at2759"/>
<gene>
    <name evidence="6" type="ORF">K469DRAFT_670284</name>
</gene>
<keyword evidence="2" id="KW-0186">Copper</keyword>
<feature type="chain" id="PRO_5025661938" evidence="3">
    <location>
        <begin position="24"/>
        <end position="581"/>
    </location>
</feature>
<dbReference type="CDD" id="cd13889">
    <property type="entry name" value="CuRO_3_BOD"/>
    <property type="match status" value="1"/>
</dbReference>
<dbReference type="GO" id="GO:0005507">
    <property type="term" value="F:copper ion binding"/>
    <property type="evidence" value="ECO:0007669"/>
    <property type="project" value="InterPro"/>
</dbReference>
<accession>A0A6A6DUL3</accession>
<comment type="similarity">
    <text evidence="1">Belongs to the multicopper oxidase family.</text>
</comment>
<dbReference type="AlphaFoldDB" id="A0A6A6DUL3"/>
<dbReference type="Pfam" id="PF07732">
    <property type="entry name" value="Cu-oxidase_3"/>
    <property type="match status" value="1"/>
</dbReference>
<name>A0A6A6DUL3_9PEZI</name>
<evidence type="ECO:0000259" key="4">
    <source>
        <dbReference type="Pfam" id="PF07731"/>
    </source>
</evidence>
<dbReference type="InterPro" id="IPR008972">
    <property type="entry name" value="Cupredoxin"/>
</dbReference>
<feature type="domain" description="Plastocyanin-like" evidence="4">
    <location>
        <begin position="393"/>
        <end position="517"/>
    </location>
</feature>
<dbReference type="Gene3D" id="2.60.40.420">
    <property type="entry name" value="Cupredoxins - blue copper proteins"/>
    <property type="match status" value="3"/>
</dbReference>
<dbReference type="PANTHER" id="PTHR48267">
    <property type="entry name" value="CUPREDOXIN SUPERFAMILY PROTEIN"/>
    <property type="match status" value="1"/>
</dbReference>
<reference evidence="6" key="1">
    <citation type="journal article" date="2020" name="Stud. Mycol.">
        <title>101 Dothideomycetes genomes: a test case for predicting lifestyles and emergence of pathogens.</title>
        <authorList>
            <person name="Haridas S."/>
            <person name="Albert R."/>
            <person name="Binder M."/>
            <person name="Bloem J."/>
            <person name="Labutti K."/>
            <person name="Salamov A."/>
            <person name="Andreopoulos B."/>
            <person name="Baker S."/>
            <person name="Barry K."/>
            <person name="Bills G."/>
            <person name="Bluhm B."/>
            <person name="Cannon C."/>
            <person name="Castanera R."/>
            <person name="Culley D."/>
            <person name="Daum C."/>
            <person name="Ezra D."/>
            <person name="Gonzalez J."/>
            <person name="Henrissat B."/>
            <person name="Kuo A."/>
            <person name="Liang C."/>
            <person name="Lipzen A."/>
            <person name="Lutzoni F."/>
            <person name="Magnuson J."/>
            <person name="Mondo S."/>
            <person name="Nolan M."/>
            <person name="Ohm R."/>
            <person name="Pangilinan J."/>
            <person name="Park H.-J."/>
            <person name="Ramirez L."/>
            <person name="Alfaro M."/>
            <person name="Sun H."/>
            <person name="Tritt A."/>
            <person name="Yoshinaga Y."/>
            <person name="Zwiers L.-H."/>
            <person name="Turgeon B."/>
            <person name="Goodwin S."/>
            <person name="Spatafora J."/>
            <person name="Crous P."/>
            <person name="Grigoriev I."/>
        </authorList>
    </citation>
    <scope>NUCLEOTIDE SEQUENCE</scope>
    <source>
        <strain evidence="6">CBS 207.26</strain>
    </source>
</reference>
<dbReference type="Proteomes" id="UP000800200">
    <property type="component" value="Unassembled WGS sequence"/>
</dbReference>
<sequence>MFSNNLWGHFYICLFLIDISVTANSTVSQETSIANTTVSRGNSIPRPTGQWISPEYKWFFEYPLPIAPIYSPKLTYTNASTKAIIDYYEVEVKRFQQQIYPNLKPTELVGYDGQSPGPMFMMQKGREAVVRFSNHSPGNISVHVHGQYNRAPFDGWAADTAHPGQYKDYYYPNGQNARTIWYHDHSEFVTGENVYRGQEGFYIITDAQEQSLELPSGNYDVTISLQSKMYNPDGSLLFDTDNNTGLLGDVIQANGQPWPYFNVEPRKYRLRLLDGSVSRIFNLSFAVDGSNGKHLPFDVIASDAGLLSYPVKTQNLILSMGERYEIIIDFAELAGQNITMRNTRDTGENIDHAATDMVMLFVVSETVTDQSNNGDPPSNLRNILYPPDKVEADKDFTFERVGDEWLINGVGFADVEHRILTNPPRGAVEIWNLHNGNGDGTHPVHIHLVDFQVLSRRGGRNRVFPYEAAGMKDVVFLAGGETVRVVARYAPWDGVYMFHCHNLVHEDHDMLVAFNVTSLAKWGYDNSTHFINPMEPEFRPKDIKPEDFTEEAIMKKLEWFYNTDAYEQSKEYEIVSALDSY</sequence>
<protein>
    <submittedName>
        <fullName evidence="6">Bilirubin oxidase</fullName>
    </submittedName>
</protein>
<evidence type="ECO:0000313" key="7">
    <source>
        <dbReference type="Proteomes" id="UP000800200"/>
    </source>
</evidence>
<evidence type="ECO:0000256" key="1">
    <source>
        <dbReference type="ARBA" id="ARBA00010609"/>
    </source>
</evidence>
<dbReference type="EMBL" id="ML994650">
    <property type="protein sequence ID" value="KAF2181919.1"/>
    <property type="molecule type" value="Genomic_DNA"/>
</dbReference>
<dbReference type="GO" id="GO:0016491">
    <property type="term" value="F:oxidoreductase activity"/>
    <property type="evidence" value="ECO:0007669"/>
    <property type="project" value="InterPro"/>
</dbReference>
<keyword evidence="7" id="KW-1185">Reference proteome</keyword>
<evidence type="ECO:0000256" key="2">
    <source>
        <dbReference type="ARBA" id="ARBA00023008"/>
    </source>
</evidence>
<dbReference type="PANTHER" id="PTHR48267:SF1">
    <property type="entry name" value="BILIRUBIN OXIDASE"/>
    <property type="match status" value="1"/>
</dbReference>
<dbReference type="InterPro" id="IPR011706">
    <property type="entry name" value="Cu-oxidase_C"/>
</dbReference>
<feature type="signal peptide" evidence="3">
    <location>
        <begin position="1"/>
        <end position="23"/>
    </location>
</feature>
<keyword evidence="3" id="KW-0732">Signal</keyword>
<dbReference type="SUPFAM" id="SSF49503">
    <property type="entry name" value="Cupredoxins"/>
    <property type="match status" value="3"/>
</dbReference>
<dbReference type="InterPro" id="IPR011707">
    <property type="entry name" value="Cu-oxidase-like_N"/>
</dbReference>
<organism evidence="6 7">
    <name type="scientific">Zopfia rhizophila CBS 207.26</name>
    <dbReference type="NCBI Taxonomy" id="1314779"/>
    <lineage>
        <taxon>Eukaryota</taxon>
        <taxon>Fungi</taxon>
        <taxon>Dikarya</taxon>
        <taxon>Ascomycota</taxon>
        <taxon>Pezizomycotina</taxon>
        <taxon>Dothideomycetes</taxon>
        <taxon>Dothideomycetes incertae sedis</taxon>
        <taxon>Zopfiaceae</taxon>
        <taxon>Zopfia</taxon>
    </lineage>
</organism>
<dbReference type="InterPro" id="IPR045087">
    <property type="entry name" value="Cu-oxidase_fam"/>
</dbReference>
<evidence type="ECO:0000313" key="6">
    <source>
        <dbReference type="EMBL" id="KAF2181919.1"/>
    </source>
</evidence>